<organism evidence="2 3">
    <name type="scientific">Paenibacillus solisilvae</name>
    <dbReference type="NCBI Taxonomy" id="2486751"/>
    <lineage>
        <taxon>Bacteria</taxon>
        <taxon>Bacillati</taxon>
        <taxon>Bacillota</taxon>
        <taxon>Bacilli</taxon>
        <taxon>Bacillales</taxon>
        <taxon>Paenibacillaceae</taxon>
        <taxon>Paenibacillus</taxon>
    </lineage>
</organism>
<dbReference type="Gene3D" id="3.60.21.10">
    <property type="match status" value="1"/>
</dbReference>
<evidence type="ECO:0000313" key="3">
    <source>
        <dbReference type="Proteomes" id="UP001596047"/>
    </source>
</evidence>
<dbReference type="RefSeq" id="WP_379192032.1">
    <property type="nucleotide sequence ID" value="NZ_JBHSOW010000125.1"/>
</dbReference>
<reference evidence="3" key="1">
    <citation type="journal article" date="2019" name="Int. J. Syst. Evol. Microbiol.">
        <title>The Global Catalogue of Microorganisms (GCM) 10K type strain sequencing project: providing services to taxonomists for standard genome sequencing and annotation.</title>
        <authorList>
            <consortium name="The Broad Institute Genomics Platform"/>
            <consortium name="The Broad Institute Genome Sequencing Center for Infectious Disease"/>
            <person name="Wu L."/>
            <person name="Ma J."/>
        </authorList>
    </citation>
    <scope>NUCLEOTIDE SEQUENCE [LARGE SCALE GENOMIC DNA]</scope>
    <source>
        <strain evidence="3">CGMCC 1.3240</strain>
    </source>
</reference>
<dbReference type="PRINTS" id="PR00114">
    <property type="entry name" value="STPHPHTASE"/>
</dbReference>
<dbReference type="PANTHER" id="PTHR42850:SF4">
    <property type="entry name" value="ZINC-DEPENDENT ENDOPOLYPHOSPHATASE"/>
    <property type="match status" value="1"/>
</dbReference>
<dbReference type="InterPro" id="IPR029052">
    <property type="entry name" value="Metallo-depent_PP-like"/>
</dbReference>
<dbReference type="SUPFAM" id="SSF56300">
    <property type="entry name" value="Metallo-dependent phosphatases"/>
    <property type="match status" value="1"/>
</dbReference>
<dbReference type="PANTHER" id="PTHR42850">
    <property type="entry name" value="METALLOPHOSPHOESTERASE"/>
    <property type="match status" value="1"/>
</dbReference>
<evidence type="ECO:0000313" key="2">
    <source>
        <dbReference type="EMBL" id="MFC5653376.1"/>
    </source>
</evidence>
<proteinExistence type="predicted"/>
<protein>
    <submittedName>
        <fullName evidence="2">Metallophosphoesterase family protein</fullName>
        <ecNumber evidence="2">3.1.-.-</ecNumber>
    </submittedName>
</protein>
<dbReference type="EMBL" id="JBHSOW010000125">
    <property type="protein sequence ID" value="MFC5653376.1"/>
    <property type="molecule type" value="Genomic_DNA"/>
</dbReference>
<gene>
    <name evidence="2" type="ORF">ACFPYJ_30520</name>
</gene>
<name>A0ABW0W589_9BACL</name>
<accession>A0ABW0W589</accession>
<keyword evidence="3" id="KW-1185">Reference proteome</keyword>
<dbReference type="InterPro" id="IPR006186">
    <property type="entry name" value="Ser/Thr-sp_prot-phosphatase"/>
</dbReference>
<dbReference type="CDD" id="cd00144">
    <property type="entry name" value="MPP_PPP_family"/>
    <property type="match status" value="1"/>
</dbReference>
<keyword evidence="2" id="KW-0378">Hydrolase</keyword>
<feature type="domain" description="Calcineurin-like phosphoesterase" evidence="1">
    <location>
        <begin position="3"/>
        <end position="190"/>
    </location>
</feature>
<dbReference type="GO" id="GO:0016787">
    <property type="term" value="F:hydrolase activity"/>
    <property type="evidence" value="ECO:0007669"/>
    <property type="project" value="UniProtKB-KW"/>
</dbReference>
<dbReference type="Pfam" id="PF00149">
    <property type="entry name" value="Metallophos"/>
    <property type="match status" value="1"/>
</dbReference>
<dbReference type="InterPro" id="IPR004843">
    <property type="entry name" value="Calcineurin-like_PHP"/>
</dbReference>
<sequence length="239" mass="27145">MKRTIVISDIHGCITEFNDLLDLAGYQPDQDQLIVIGDYVDRGLHSKEVVERLIQLAEQHNVIALRGNHDQRLIDLVRLGNHHVIQKFLMYGGKAAIKSYLGLDCPLDEIDVQTARTAASFIAEHYEHHISWLEQLPLYAEDSRHIYVHAGLNPSYSDWKEQPDEDFMYIKERFLQQPTVADKTVVFGHTRTFEIQGSADIWFGDGKIGIDGGCAYGQQLNALEIGSDGQYRTYKISAQ</sequence>
<evidence type="ECO:0000259" key="1">
    <source>
        <dbReference type="Pfam" id="PF00149"/>
    </source>
</evidence>
<dbReference type="EC" id="3.1.-.-" evidence="2"/>
<dbReference type="Proteomes" id="UP001596047">
    <property type="component" value="Unassembled WGS sequence"/>
</dbReference>
<comment type="caution">
    <text evidence="2">The sequence shown here is derived from an EMBL/GenBank/DDBJ whole genome shotgun (WGS) entry which is preliminary data.</text>
</comment>
<dbReference type="InterPro" id="IPR050126">
    <property type="entry name" value="Ap4A_hydrolase"/>
</dbReference>